<dbReference type="InterPro" id="IPR029016">
    <property type="entry name" value="GAF-like_dom_sf"/>
</dbReference>
<keyword evidence="2" id="KW-0547">Nucleotide-binding</keyword>
<dbReference type="Gene3D" id="3.30.300.160">
    <property type="entry name" value="Type II secretion system, protein E, N-terminal domain"/>
    <property type="match status" value="1"/>
</dbReference>
<dbReference type="PROSITE" id="PS00662">
    <property type="entry name" value="T2SP_E"/>
    <property type="match status" value="1"/>
</dbReference>
<evidence type="ECO:0000313" key="5">
    <source>
        <dbReference type="EMBL" id="WED66689.1"/>
    </source>
</evidence>
<dbReference type="Pfam" id="PF01590">
    <property type="entry name" value="GAF"/>
    <property type="match status" value="1"/>
</dbReference>
<dbReference type="SUPFAM" id="SSF160246">
    <property type="entry name" value="EspE N-terminal domain-like"/>
    <property type="match status" value="1"/>
</dbReference>
<sequence>MAAPNAAGALRRSLLIKVIAKPAPSKEDVTSVIELTSTKVVEALQAQSMTLYLVEGNDITFRHIYYSPTLWEAEPSKEETFRATAEKLLDLKLPLGTGNVGKVIQTGEPLFFTADGPDGDSLKNMNTGFEVRSMLTVPLKANVNIGAIQVLNKEPEAGTDGQFTENDLQLLVEVAEYSATLIQRMLDPKFKLNADDTAKFIARLTDTPLITDEKEIEVDEKLVEVVGDAIIRREGIFPHKQLSPNSVAVLMSNPLDYAKRESFQMATELNIEETRVASATFIENLVKKYFKSDTAVSGDSDVDIGGVADVISTAYSPSGDAGEVSAADLESEDSAPIVQLANRIIEDAYISGASDIHIEPQEKNLIVRYRVDGLCAEKLRLPSQVTNALVTRLKIMCNLDIAERRLPQDGRIVFKKYTKKNMDIDLRVATGPMNHGEKVVMRILDKTKTTLPLPALGFSEENLEKYRACIQQPYGMILHCGPTGSGKSMTLYSALAEINHPDVNIQTAEDPIEYTLPGLNQMQMNRQIGLTFARALRCYLRMDPDVILVGEIRDSETAGIAVEAALTGHLLVSTLHTNDAPSTVSRIGEMGVEPFNVSASLLCVCAQRLMRRVCKNCKIAYEPEGREKMLMEKALGWSGQVFKANPQGCPTCGGMGYKGRVGIHELMVNSEELTAAINKEVEVAELKRIAMRDGMKTLHQDSLLKVKQGLTTIEEALANVPPDMIK</sequence>
<dbReference type="InterPro" id="IPR027417">
    <property type="entry name" value="P-loop_NTPase"/>
</dbReference>
<feature type="domain" description="Bacterial type II secretion system protein E" evidence="4">
    <location>
        <begin position="540"/>
        <end position="554"/>
    </location>
</feature>
<dbReference type="GO" id="GO:0005886">
    <property type="term" value="C:plasma membrane"/>
    <property type="evidence" value="ECO:0007669"/>
    <property type="project" value="TreeGrafter"/>
</dbReference>
<reference evidence="5" key="1">
    <citation type="submission" date="2023-03" db="EMBL/GenBank/DDBJ databases">
        <title>Lomoglobus Profundus gen. nov., sp. nov., a novel member of the phylum Verrucomicrobia, isolated from deep-marine sediment of South China Sea.</title>
        <authorList>
            <person name="Ahmad T."/>
            <person name="Ishaq S.E."/>
            <person name="Wang F."/>
        </authorList>
    </citation>
    <scope>NUCLEOTIDE SEQUENCE</scope>
    <source>
        <strain evidence="5">LMO-M01</strain>
    </source>
</reference>
<dbReference type="AlphaFoldDB" id="A0AAF0I4C1"/>
<dbReference type="RefSeq" id="WP_330928851.1">
    <property type="nucleotide sequence ID" value="NZ_CP119075.1"/>
</dbReference>
<dbReference type="GO" id="GO:0016887">
    <property type="term" value="F:ATP hydrolysis activity"/>
    <property type="evidence" value="ECO:0007669"/>
    <property type="project" value="TreeGrafter"/>
</dbReference>
<evidence type="ECO:0000256" key="2">
    <source>
        <dbReference type="ARBA" id="ARBA00022741"/>
    </source>
</evidence>
<dbReference type="PANTHER" id="PTHR30258">
    <property type="entry name" value="TYPE II SECRETION SYSTEM PROTEIN GSPE-RELATED"/>
    <property type="match status" value="1"/>
</dbReference>
<dbReference type="PANTHER" id="PTHR30258:SF1">
    <property type="entry name" value="PROTEIN TRANSPORT PROTEIN HOFB HOMOLOG"/>
    <property type="match status" value="1"/>
</dbReference>
<dbReference type="InterPro" id="IPR001482">
    <property type="entry name" value="T2SS/T4SS_dom"/>
</dbReference>
<keyword evidence="3" id="KW-0067">ATP-binding</keyword>
<evidence type="ECO:0000259" key="4">
    <source>
        <dbReference type="PROSITE" id="PS00662"/>
    </source>
</evidence>
<gene>
    <name evidence="5" type="ORF">PXH66_07475</name>
</gene>
<dbReference type="Gene3D" id="3.30.450.90">
    <property type="match status" value="1"/>
</dbReference>
<name>A0AAF0I4C1_9BACT</name>
<accession>A0AAF0I4C1</accession>
<dbReference type="InterPro" id="IPR003018">
    <property type="entry name" value="GAF"/>
</dbReference>
<keyword evidence="6" id="KW-1185">Reference proteome</keyword>
<dbReference type="SUPFAM" id="SSF55781">
    <property type="entry name" value="GAF domain-like"/>
    <property type="match status" value="1"/>
</dbReference>
<dbReference type="CDD" id="cd01129">
    <property type="entry name" value="PulE-GspE-like"/>
    <property type="match status" value="1"/>
</dbReference>
<protein>
    <submittedName>
        <fullName evidence="5">ATPase, T2SS/T4P/T4SS family</fullName>
    </submittedName>
</protein>
<dbReference type="Pfam" id="PF05157">
    <property type="entry name" value="MshEN"/>
    <property type="match status" value="1"/>
</dbReference>
<dbReference type="SMART" id="SM00065">
    <property type="entry name" value="GAF"/>
    <property type="match status" value="1"/>
</dbReference>
<dbReference type="SUPFAM" id="SSF52540">
    <property type="entry name" value="P-loop containing nucleoside triphosphate hydrolases"/>
    <property type="match status" value="1"/>
</dbReference>
<dbReference type="Pfam" id="PF00437">
    <property type="entry name" value="T2SSE"/>
    <property type="match status" value="1"/>
</dbReference>
<dbReference type="Proteomes" id="UP001218638">
    <property type="component" value="Chromosome"/>
</dbReference>
<evidence type="ECO:0000256" key="3">
    <source>
        <dbReference type="ARBA" id="ARBA00022840"/>
    </source>
</evidence>
<dbReference type="GO" id="GO:0005524">
    <property type="term" value="F:ATP binding"/>
    <property type="evidence" value="ECO:0007669"/>
    <property type="project" value="UniProtKB-KW"/>
</dbReference>
<dbReference type="EMBL" id="CP119075">
    <property type="protein sequence ID" value="WED66689.1"/>
    <property type="molecule type" value="Genomic_DNA"/>
</dbReference>
<dbReference type="KEGG" id="slom:PXH66_07475"/>
<dbReference type="Gene3D" id="3.30.450.40">
    <property type="match status" value="1"/>
</dbReference>
<dbReference type="InterPro" id="IPR007831">
    <property type="entry name" value="T2SS_GspE_N"/>
</dbReference>
<comment type="similarity">
    <text evidence="1">Belongs to the GSP E family.</text>
</comment>
<dbReference type="Gene3D" id="3.40.50.300">
    <property type="entry name" value="P-loop containing nucleotide triphosphate hydrolases"/>
    <property type="match status" value="1"/>
</dbReference>
<evidence type="ECO:0000256" key="1">
    <source>
        <dbReference type="ARBA" id="ARBA00006611"/>
    </source>
</evidence>
<evidence type="ECO:0000313" key="6">
    <source>
        <dbReference type="Proteomes" id="UP001218638"/>
    </source>
</evidence>
<dbReference type="InterPro" id="IPR037257">
    <property type="entry name" value="T2SS_E_N_sf"/>
</dbReference>
<dbReference type="FunFam" id="3.40.50.300:FF:000398">
    <property type="entry name" value="Type IV pilus assembly ATPase PilB"/>
    <property type="match status" value="1"/>
</dbReference>
<organism evidence="5 6">
    <name type="scientific">Synoicihabitans lomoniglobus</name>
    <dbReference type="NCBI Taxonomy" id="2909285"/>
    <lineage>
        <taxon>Bacteria</taxon>
        <taxon>Pseudomonadati</taxon>
        <taxon>Verrucomicrobiota</taxon>
        <taxon>Opitutia</taxon>
        <taxon>Opitutales</taxon>
        <taxon>Opitutaceae</taxon>
        <taxon>Synoicihabitans</taxon>
    </lineage>
</organism>
<proteinExistence type="inferred from homology"/>